<dbReference type="PANTHER" id="PTHR13887:SF41">
    <property type="entry name" value="THIOREDOXIN SUPERFAMILY PROTEIN"/>
    <property type="match status" value="1"/>
</dbReference>
<organism evidence="3">
    <name type="scientific">Burkholderia orbicola (strain AU 1054)</name>
    <dbReference type="NCBI Taxonomy" id="331271"/>
    <lineage>
        <taxon>Bacteria</taxon>
        <taxon>Pseudomonadati</taxon>
        <taxon>Pseudomonadota</taxon>
        <taxon>Betaproteobacteria</taxon>
        <taxon>Burkholderiales</taxon>
        <taxon>Burkholderiaceae</taxon>
        <taxon>Burkholderia</taxon>
        <taxon>Burkholderia cepacia complex</taxon>
        <taxon>Burkholderia orbicola</taxon>
    </lineage>
</organism>
<feature type="domain" description="DSBA-like thioredoxin" evidence="2">
    <location>
        <begin position="6"/>
        <end position="200"/>
    </location>
</feature>
<feature type="region of interest" description="Disordered" evidence="1">
    <location>
        <begin position="207"/>
        <end position="226"/>
    </location>
</feature>
<proteinExistence type="predicted"/>
<dbReference type="InterPro" id="IPR001853">
    <property type="entry name" value="DSBA-like_thioredoxin_dom"/>
</dbReference>
<dbReference type="AlphaFoldDB" id="A0A0H2XZ21"/>
<gene>
    <name evidence="3" type="ordered locus">Bcen_4898</name>
</gene>
<evidence type="ECO:0000313" key="3">
    <source>
        <dbReference type="EMBL" id="ABF79774.1"/>
    </source>
</evidence>
<dbReference type="EMBL" id="CP000379">
    <property type="protein sequence ID" value="ABF79774.1"/>
    <property type="molecule type" value="Genomic_DNA"/>
</dbReference>
<protein>
    <submittedName>
        <fullName evidence="3">DSBA oxidoreductase</fullName>
    </submittedName>
</protein>
<dbReference type="Pfam" id="PF01323">
    <property type="entry name" value="DSBA"/>
    <property type="match status" value="1"/>
</dbReference>
<dbReference type="Gene3D" id="3.40.30.10">
    <property type="entry name" value="Glutaredoxin"/>
    <property type="match status" value="1"/>
</dbReference>
<sequence>MKRVNVEVWSDFVCPWCWIAKRRLEKAIEGVTQHVDVVVTHKSYRLARGMVPTGFTDALYAKFGNATAAQRMMDAVCSAGAQEGLNYRFETMRFGDTSDAHLLVKSVQTSEDKQRMIEAIYRAATTDGIDIFDRAALIDLAKSIGISAASLSFDDREMVSEIARDEAEANRIANGVPLFVFNNRTYLSGAREVAVFEKALFDSAENVPDESEDTGGMSCSIDGCAH</sequence>
<evidence type="ECO:0000256" key="1">
    <source>
        <dbReference type="SAM" id="MobiDB-lite"/>
    </source>
</evidence>
<dbReference type="InterPro" id="IPR036249">
    <property type="entry name" value="Thioredoxin-like_sf"/>
</dbReference>
<evidence type="ECO:0000259" key="2">
    <source>
        <dbReference type="Pfam" id="PF01323"/>
    </source>
</evidence>
<name>A0A0H2XZ21_BURO1</name>
<reference evidence="3" key="1">
    <citation type="submission" date="2006-05" db="EMBL/GenBank/DDBJ databases">
        <title>Complete sequence of chromosome 2 of Burkholderia cenocepacia AU 1054.</title>
        <authorList>
            <consortium name="US DOE Joint Genome Institute"/>
            <person name="Copeland A."/>
            <person name="Lucas S."/>
            <person name="Lapidus A."/>
            <person name="Barry K."/>
            <person name="Detter J.C."/>
            <person name="Glavina del Rio T."/>
            <person name="Hammon N."/>
            <person name="Israni S."/>
            <person name="Dalin E."/>
            <person name="Tice H."/>
            <person name="Pitluck S."/>
            <person name="Chain P."/>
            <person name="Malfatti S."/>
            <person name="Shin M."/>
            <person name="Vergez L."/>
            <person name="Schmutz J."/>
            <person name="Larimer F."/>
            <person name="Land M."/>
            <person name="Hauser L."/>
            <person name="Kyrpides N."/>
            <person name="Lykidis A."/>
            <person name="LiPuma J.J."/>
            <person name="Konstantinidis K."/>
            <person name="Tiedje J.M."/>
            <person name="Richardson P."/>
        </authorList>
    </citation>
    <scope>NUCLEOTIDE SEQUENCE [LARGE SCALE GENOMIC DNA]</scope>
    <source>
        <strain evidence="3">AU 1054</strain>
    </source>
</reference>
<dbReference type="HOGENOM" id="CLU_069253_0_2_4"/>
<dbReference type="CDD" id="cd03024">
    <property type="entry name" value="DsbA_FrnE"/>
    <property type="match status" value="1"/>
</dbReference>
<accession>A0A0H2XZ21</accession>
<dbReference type="SUPFAM" id="SSF52833">
    <property type="entry name" value="Thioredoxin-like"/>
    <property type="match status" value="1"/>
</dbReference>
<dbReference type="GO" id="GO:0016491">
    <property type="term" value="F:oxidoreductase activity"/>
    <property type="evidence" value="ECO:0007669"/>
    <property type="project" value="InterPro"/>
</dbReference>
<dbReference type="PANTHER" id="PTHR13887">
    <property type="entry name" value="GLUTATHIONE S-TRANSFERASE KAPPA"/>
    <property type="match status" value="1"/>
</dbReference>